<evidence type="ECO:0000313" key="2">
    <source>
        <dbReference type="EMBL" id="CAH2075160.1"/>
    </source>
</evidence>
<evidence type="ECO:0000313" key="3">
    <source>
        <dbReference type="Proteomes" id="UP000837857"/>
    </source>
</evidence>
<sequence>MKVSESTLLECSNGRYTASETNPFRVDGVPQNVIASAIGKRERSRARKSCNARKVHTREREGSNGRRQGVSESALPRPRRPTGW</sequence>
<feature type="region of interest" description="Disordered" evidence="1">
    <location>
        <begin position="37"/>
        <end position="84"/>
    </location>
</feature>
<evidence type="ECO:0000256" key="1">
    <source>
        <dbReference type="SAM" id="MobiDB-lite"/>
    </source>
</evidence>
<feature type="non-terminal residue" evidence="2">
    <location>
        <position position="84"/>
    </location>
</feature>
<gene>
    <name evidence="2" type="ORF">IPOD504_LOCUS16549</name>
</gene>
<proteinExistence type="predicted"/>
<protein>
    <submittedName>
        <fullName evidence="2">Uncharacterized protein</fullName>
    </submittedName>
</protein>
<accession>A0ABN8J395</accession>
<keyword evidence="3" id="KW-1185">Reference proteome</keyword>
<feature type="compositionally biased region" description="Basic residues" evidence="1">
    <location>
        <begin position="42"/>
        <end position="57"/>
    </location>
</feature>
<organism evidence="2 3">
    <name type="scientific">Iphiclides podalirius</name>
    <name type="common">scarce swallowtail</name>
    <dbReference type="NCBI Taxonomy" id="110791"/>
    <lineage>
        <taxon>Eukaryota</taxon>
        <taxon>Metazoa</taxon>
        <taxon>Ecdysozoa</taxon>
        <taxon>Arthropoda</taxon>
        <taxon>Hexapoda</taxon>
        <taxon>Insecta</taxon>
        <taxon>Pterygota</taxon>
        <taxon>Neoptera</taxon>
        <taxon>Endopterygota</taxon>
        <taxon>Lepidoptera</taxon>
        <taxon>Glossata</taxon>
        <taxon>Ditrysia</taxon>
        <taxon>Papilionoidea</taxon>
        <taxon>Papilionidae</taxon>
        <taxon>Papilioninae</taxon>
        <taxon>Iphiclides</taxon>
    </lineage>
</organism>
<name>A0ABN8J395_9NEOP</name>
<reference evidence="2" key="1">
    <citation type="submission" date="2022-03" db="EMBL/GenBank/DDBJ databases">
        <authorList>
            <person name="Martin H S."/>
        </authorList>
    </citation>
    <scope>NUCLEOTIDE SEQUENCE</scope>
</reference>
<dbReference type="Proteomes" id="UP000837857">
    <property type="component" value="Chromosome 8"/>
</dbReference>
<dbReference type="EMBL" id="OW152820">
    <property type="protein sequence ID" value="CAH2075160.1"/>
    <property type="molecule type" value="Genomic_DNA"/>
</dbReference>